<keyword evidence="4" id="KW-0067">ATP-binding</keyword>
<gene>
    <name evidence="6" type="ORF">UTRI_00224</name>
</gene>
<keyword evidence="7" id="KW-1185">Reference proteome</keyword>
<evidence type="ECO:0000256" key="5">
    <source>
        <dbReference type="SAM" id="MobiDB-lite"/>
    </source>
</evidence>
<proteinExistence type="inferred from homology"/>
<sequence>MQIYKGLDIITNKATDEEMSGVKHHLLGFLDPAQSGEKESTYDVTKFVEDTDRIAGELVGEGKVPIVCGGTTYYCQHLLFPGRLITTSGGGGEGEAAEKEVDLGSDPAYQKLSEEEKGLLAQVSTGNSAKMDLATRAANDPELGMQLWKLLNKIDPAMAARWHYKDTRKVGNSLRVFKETGRPHSLWIAEQDAQQQQQQDETQQDNVAGGASGVQGVSNYRKLLLWLWCDPPILRKRLDDRVDEMVRRGLEAEVRQMRNIAKRILDDIVSTSACANYQSGIFQTIGYRQFAEYLDRLEILSTINGITTKQQQQWFDKATEDTKTATRQYAKSQLKWVRNKLIPEVRRLQAASLSSDVELYLLDTSNVEQWEEKVVEPALRVVSTFLNKEKLPDPVEISNPSAVQQYLYSGRTPNQALSKLQNHPTYSDPNGGEGLRTIQANKMFTCKVCTFNPSHPVLVREIDRESHQKARHHRNNIIRKISPQEKELRIKLKIAQGQKLTAQRQQSKHLPKNDDRQQN</sequence>
<feature type="region of interest" description="Disordered" evidence="5">
    <location>
        <begin position="496"/>
        <end position="519"/>
    </location>
</feature>
<dbReference type="GO" id="GO:0005739">
    <property type="term" value="C:mitochondrion"/>
    <property type="evidence" value="ECO:0007669"/>
    <property type="project" value="TreeGrafter"/>
</dbReference>
<dbReference type="Gene3D" id="3.40.50.300">
    <property type="entry name" value="P-loop containing nucleotide triphosphate hydrolases"/>
    <property type="match status" value="1"/>
</dbReference>
<organism evidence="6 7">
    <name type="scientific">Ustilago trichophora</name>
    <dbReference type="NCBI Taxonomy" id="86804"/>
    <lineage>
        <taxon>Eukaryota</taxon>
        <taxon>Fungi</taxon>
        <taxon>Dikarya</taxon>
        <taxon>Basidiomycota</taxon>
        <taxon>Ustilaginomycotina</taxon>
        <taxon>Ustilaginomycetes</taxon>
        <taxon>Ustilaginales</taxon>
        <taxon>Ustilaginaceae</taxon>
        <taxon>Ustilago</taxon>
    </lineage>
</organism>
<evidence type="ECO:0000256" key="4">
    <source>
        <dbReference type="ARBA" id="ARBA00022840"/>
    </source>
</evidence>
<dbReference type="Proteomes" id="UP000324022">
    <property type="component" value="Unassembled WGS sequence"/>
</dbReference>
<dbReference type="PANTHER" id="PTHR11088:SF89">
    <property type="entry name" value="TRNA DIMETHYLALLYLTRANSFERASE"/>
    <property type="match status" value="1"/>
</dbReference>
<reference evidence="6 7" key="1">
    <citation type="submission" date="2018-03" db="EMBL/GenBank/DDBJ databases">
        <authorList>
            <person name="Guldener U."/>
        </authorList>
    </citation>
    <scope>NUCLEOTIDE SEQUENCE [LARGE SCALE GENOMIC DNA]</scope>
    <source>
        <strain evidence="6 7">NBRC100155</strain>
    </source>
</reference>
<comment type="similarity">
    <text evidence="1">Belongs to the IPP transferase family.</text>
</comment>
<dbReference type="PANTHER" id="PTHR11088">
    <property type="entry name" value="TRNA DIMETHYLALLYLTRANSFERASE"/>
    <property type="match status" value="1"/>
</dbReference>
<dbReference type="EMBL" id="OOIN01000002">
    <property type="protein sequence ID" value="SPO20748.1"/>
    <property type="molecule type" value="Genomic_DNA"/>
</dbReference>
<evidence type="ECO:0000256" key="1">
    <source>
        <dbReference type="ARBA" id="ARBA00005842"/>
    </source>
</evidence>
<dbReference type="InterPro" id="IPR027417">
    <property type="entry name" value="P-loop_NTPase"/>
</dbReference>
<evidence type="ECO:0000313" key="6">
    <source>
        <dbReference type="EMBL" id="SPO20748.1"/>
    </source>
</evidence>
<dbReference type="Pfam" id="PF01715">
    <property type="entry name" value="IPPT"/>
    <property type="match status" value="1"/>
</dbReference>
<dbReference type="Gene3D" id="1.10.20.140">
    <property type="match status" value="1"/>
</dbReference>
<keyword evidence="3" id="KW-0547">Nucleotide-binding</keyword>
<keyword evidence="2 6" id="KW-0808">Transferase</keyword>
<name>A0A5C3DR25_9BASI</name>
<evidence type="ECO:0000256" key="3">
    <source>
        <dbReference type="ARBA" id="ARBA00022741"/>
    </source>
</evidence>
<feature type="region of interest" description="Disordered" evidence="5">
    <location>
        <begin position="191"/>
        <end position="210"/>
    </location>
</feature>
<dbReference type="AlphaFoldDB" id="A0A5C3DR25"/>
<dbReference type="InterPro" id="IPR039657">
    <property type="entry name" value="Dimethylallyltransferase"/>
</dbReference>
<accession>A0A5C3DR25</accession>
<dbReference type="GO" id="GO:0005524">
    <property type="term" value="F:ATP binding"/>
    <property type="evidence" value="ECO:0007669"/>
    <property type="project" value="UniProtKB-KW"/>
</dbReference>
<dbReference type="GO" id="GO:0006400">
    <property type="term" value="P:tRNA modification"/>
    <property type="evidence" value="ECO:0007669"/>
    <property type="project" value="TreeGrafter"/>
</dbReference>
<evidence type="ECO:0000313" key="7">
    <source>
        <dbReference type="Proteomes" id="UP000324022"/>
    </source>
</evidence>
<dbReference type="GO" id="GO:0052381">
    <property type="term" value="F:tRNA dimethylallyltransferase activity"/>
    <property type="evidence" value="ECO:0007669"/>
    <property type="project" value="TreeGrafter"/>
</dbReference>
<protein>
    <submittedName>
        <fullName evidence="6">Related to tRNA isopentenylpyrophosphate transferase</fullName>
    </submittedName>
</protein>
<dbReference type="OrthoDB" id="775260at2759"/>
<evidence type="ECO:0000256" key="2">
    <source>
        <dbReference type="ARBA" id="ARBA00022679"/>
    </source>
</evidence>